<reference evidence="2 3" key="1">
    <citation type="submission" date="2019-03" db="EMBL/GenBank/DDBJ databases">
        <title>Genomic Encyclopedia of Archaeal and Bacterial Type Strains, Phase II (KMG-II): from individual species to whole genera.</title>
        <authorList>
            <person name="Goeker M."/>
        </authorList>
    </citation>
    <scope>NUCLEOTIDE SEQUENCE [LARGE SCALE GENOMIC DNA]</scope>
    <source>
        <strain evidence="2 3">DSM 25233</strain>
    </source>
</reference>
<dbReference type="EMBL" id="SOAY01000017">
    <property type="protein sequence ID" value="TDT37925.1"/>
    <property type="molecule type" value="Genomic_DNA"/>
</dbReference>
<dbReference type="Proteomes" id="UP000294749">
    <property type="component" value="Unassembled WGS sequence"/>
</dbReference>
<name>A0A4R7JJM4_9FLAO</name>
<keyword evidence="1" id="KW-0812">Transmembrane</keyword>
<protein>
    <submittedName>
        <fullName evidence="2">Uncharacterized protein</fullName>
    </submittedName>
</protein>
<evidence type="ECO:0000256" key="1">
    <source>
        <dbReference type="SAM" id="Phobius"/>
    </source>
</evidence>
<keyword evidence="3" id="KW-1185">Reference proteome</keyword>
<feature type="transmembrane region" description="Helical" evidence="1">
    <location>
        <begin position="183"/>
        <end position="202"/>
    </location>
</feature>
<feature type="transmembrane region" description="Helical" evidence="1">
    <location>
        <begin position="243"/>
        <end position="265"/>
    </location>
</feature>
<evidence type="ECO:0000313" key="2">
    <source>
        <dbReference type="EMBL" id="TDT37925.1"/>
    </source>
</evidence>
<feature type="transmembrane region" description="Helical" evidence="1">
    <location>
        <begin position="60"/>
        <end position="82"/>
    </location>
</feature>
<dbReference type="AlphaFoldDB" id="A0A4R7JJM4"/>
<evidence type="ECO:0000313" key="3">
    <source>
        <dbReference type="Proteomes" id="UP000294749"/>
    </source>
</evidence>
<dbReference type="RefSeq" id="WP_133688971.1">
    <property type="nucleotide sequence ID" value="NZ_SOAY01000017.1"/>
</dbReference>
<keyword evidence="1" id="KW-0472">Membrane</keyword>
<comment type="caution">
    <text evidence="2">The sequence shown here is derived from an EMBL/GenBank/DDBJ whole genome shotgun (WGS) entry which is preliminary data.</text>
</comment>
<organism evidence="2 3">
    <name type="scientific">Maribacter spongiicola</name>
    <dbReference type="NCBI Taxonomy" id="1206753"/>
    <lineage>
        <taxon>Bacteria</taxon>
        <taxon>Pseudomonadati</taxon>
        <taxon>Bacteroidota</taxon>
        <taxon>Flavobacteriia</taxon>
        <taxon>Flavobacteriales</taxon>
        <taxon>Flavobacteriaceae</taxon>
        <taxon>Maribacter</taxon>
    </lineage>
</organism>
<dbReference type="OrthoDB" id="1491387at2"/>
<proteinExistence type="predicted"/>
<gene>
    <name evidence="2" type="ORF">CLV90_3757</name>
</gene>
<feature type="transmembrane region" description="Helical" evidence="1">
    <location>
        <begin position="214"/>
        <end position="231"/>
    </location>
</feature>
<sequence length="469" mass="54304">MKNDYRSNKFKKLLDNLQQESWQLELIISGFAIYGLIAGYDSIELGLLKSVQKEEGFTSFMLSILLTSMLILICVLLTHVVIRGLWIGAIGLRYVSGDIDYKNLNYSEKFTSFLKDKVGSFDHYISKLENICSTLFALAFLMIFYLISFFTVIGFYALSVYYLEGLEVISVSLHTTVETIYNTLYITCIIILVIDFLGAGFLKKYKWTSIIYYPIYRVFSYITLSFLYRPLVYNFLDQKKARWIGILMVPTYFVVTFFSSGFSTLRSNYLDHDQNTSQQFTGKENYEDQLLKDTDMVNFASIPSKIIEKSYLPIFISYTNYMEDAVFKNDSTLLPEVDERGFGFHLSNMQSASGVVNFHVTPEDNLEIQSKYLKIFDSIFKVQIDSKKQINHFNLTKNKQEQFGFETILDINELPRGKHFLRIIGPDEKEKGVFERDTLITIPFWYFPENSSTSNIQNSSIHLDSITSN</sequence>
<feature type="transmembrane region" description="Helical" evidence="1">
    <location>
        <begin position="21"/>
        <end position="40"/>
    </location>
</feature>
<keyword evidence="1" id="KW-1133">Transmembrane helix</keyword>
<accession>A0A4R7JJM4</accession>
<feature type="transmembrane region" description="Helical" evidence="1">
    <location>
        <begin position="135"/>
        <end position="163"/>
    </location>
</feature>